<accession>A0A3P7NUJ0</accession>
<dbReference type="AlphaFoldDB" id="A0A3P7NUJ0"/>
<reference evidence="1 2" key="1">
    <citation type="submission" date="2018-09" db="EMBL/GenBank/DDBJ databases">
        <authorList>
            <person name="Postec A."/>
        </authorList>
    </citation>
    <scope>NUCLEOTIDE SEQUENCE [LARGE SCALE GENOMIC DNA]</scope>
    <source>
        <strain evidence="1">70B-A</strain>
    </source>
</reference>
<evidence type="ECO:0000313" key="1">
    <source>
        <dbReference type="EMBL" id="VDN46545.1"/>
    </source>
</evidence>
<dbReference type="Proteomes" id="UP000279029">
    <property type="component" value="Chromosome"/>
</dbReference>
<proteinExistence type="predicted"/>
<gene>
    <name evidence="1" type="ORF">PATL70BA_0680</name>
</gene>
<name>A0A3P7NUJ0_9FIRM</name>
<organism evidence="1 2">
    <name type="scientific">Petrocella atlantisensis</name>
    <dbReference type="NCBI Taxonomy" id="2173034"/>
    <lineage>
        <taxon>Bacteria</taxon>
        <taxon>Bacillati</taxon>
        <taxon>Bacillota</taxon>
        <taxon>Clostridia</taxon>
        <taxon>Lachnospirales</taxon>
        <taxon>Vallitaleaceae</taxon>
        <taxon>Petrocella</taxon>
    </lineage>
</organism>
<protein>
    <submittedName>
        <fullName evidence="1">Uncharacterized protein</fullName>
    </submittedName>
</protein>
<evidence type="ECO:0000313" key="2">
    <source>
        <dbReference type="Proteomes" id="UP000279029"/>
    </source>
</evidence>
<sequence length="45" mass="5424">MCNTGYEVGVFFILWKALLRPYVGRKGKVYLVEYKKYCYIKCICY</sequence>
<dbReference type="EMBL" id="LR130778">
    <property type="protein sequence ID" value="VDN46545.1"/>
    <property type="molecule type" value="Genomic_DNA"/>
</dbReference>
<keyword evidence="2" id="KW-1185">Reference proteome</keyword>
<dbReference type="KEGG" id="cbar:PATL70BA_0680"/>